<sequence>MPLVRISLMETTTERAQAIGRCVYDAMRETIGIPEGDNFQVFNHCRPGELVYDPSWPGIERTDGYMIIEIMFGAGRETAVKQALFARITELLQERCQVRPEDVMIALQGLGLDDMSLGQGRAQFVENPPARLQSATADDAH</sequence>
<comment type="caution">
    <text evidence="1">The sequence shown here is derived from an EMBL/GenBank/DDBJ whole genome shotgun (WGS) entry which is preliminary data.</text>
</comment>
<evidence type="ECO:0000313" key="1">
    <source>
        <dbReference type="EMBL" id="MFC5064829.1"/>
    </source>
</evidence>
<dbReference type="Pfam" id="PF14552">
    <property type="entry name" value="Tautomerase_2"/>
    <property type="match status" value="1"/>
</dbReference>
<dbReference type="SUPFAM" id="SSF55331">
    <property type="entry name" value="Tautomerase/MIF"/>
    <property type="match status" value="1"/>
</dbReference>
<dbReference type="InterPro" id="IPR037479">
    <property type="entry name" value="Tauto_MSAD"/>
</dbReference>
<accession>A0ABV9YU32</accession>
<gene>
    <name evidence="1" type="ORF">ACFPBZ_21580</name>
</gene>
<keyword evidence="2" id="KW-1185">Reference proteome</keyword>
<dbReference type="Proteomes" id="UP001595947">
    <property type="component" value="Unassembled WGS sequence"/>
</dbReference>
<dbReference type="InterPro" id="IPR014347">
    <property type="entry name" value="Tautomerase/MIF_sf"/>
</dbReference>
<dbReference type="RefSeq" id="WP_378038173.1">
    <property type="nucleotide sequence ID" value="NZ_JBHSIV010000027.1"/>
</dbReference>
<protein>
    <submittedName>
        <fullName evidence="1">Tautomerase family protein</fullName>
    </submittedName>
</protein>
<dbReference type="PANTHER" id="PTHR38460">
    <property type="entry name" value="TAUTOMERASE YOLI-RELATED"/>
    <property type="match status" value="1"/>
</dbReference>
<name>A0ABV9YU32_9PSEU</name>
<organism evidence="1 2">
    <name type="scientific">Actinomycetospora atypica</name>
    <dbReference type="NCBI Taxonomy" id="1290095"/>
    <lineage>
        <taxon>Bacteria</taxon>
        <taxon>Bacillati</taxon>
        <taxon>Actinomycetota</taxon>
        <taxon>Actinomycetes</taxon>
        <taxon>Pseudonocardiales</taxon>
        <taxon>Pseudonocardiaceae</taxon>
        <taxon>Actinomycetospora</taxon>
    </lineage>
</organism>
<dbReference type="Gene3D" id="3.30.429.10">
    <property type="entry name" value="Macrophage Migration Inhibitory Factor"/>
    <property type="match status" value="1"/>
</dbReference>
<evidence type="ECO:0000313" key="2">
    <source>
        <dbReference type="Proteomes" id="UP001595947"/>
    </source>
</evidence>
<proteinExistence type="predicted"/>
<dbReference type="EMBL" id="JBHSIV010000027">
    <property type="protein sequence ID" value="MFC5064829.1"/>
    <property type="molecule type" value="Genomic_DNA"/>
</dbReference>
<dbReference type="PANTHER" id="PTHR38460:SF1">
    <property type="entry name" value="TAUTOMERASE YOLI-RELATED"/>
    <property type="match status" value="1"/>
</dbReference>
<reference evidence="2" key="1">
    <citation type="journal article" date="2019" name="Int. J. Syst. Evol. Microbiol.">
        <title>The Global Catalogue of Microorganisms (GCM) 10K type strain sequencing project: providing services to taxonomists for standard genome sequencing and annotation.</title>
        <authorList>
            <consortium name="The Broad Institute Genomics Platform"/>
            <consortium name="The Broad Institute Genome Sequencing Center for Infectious Disease"/>
            <person name="Wu L."/>
            <person name="Ma J."/>
        </authorList>
    </citation>
    <scope>NUCLEOTIDE SEQUENCE [LARGE SCALE GENOMIC DNA]</scope>
    <source>
        <strain evidence="2">CGMCC 4.7093</strain>
    </source>
</reference>